<dbReference type="GO" id="GO:0005905">
    <property type="term" value="C:clathrin-coated pit"/>
    <property type="evidence" value="ECO:0007669"/>
    <property type="project" value="TreeGrafter"/>
</dbReference>
<evidence type="ECO:0000313" key="3">
    <source>
        <dbReference type="EMBL" id="GAA49914.1"/>
    </source>
</evidence>
<dbReference type="SUPFAM" id="SSF48464">
    <property type="entry name" value="ENTH/VHS domain"/>
    <property type="match status" value="1"/>
</dbReference>
<dbReference type="Gene3D" id="1.20.58.150">
    <property type="entry name" value="ANTH domain"/>
    <property type="match status" value="1"/>
</dbReference>
<dbReference type="GO" id="GO:0000149">
    <property type="term" value="F:SNARE binding"/>
    <property type="evidence" value="ECO:0007669"/>
    <property type="project" value="TreeGrafter"/>
</dbReference>
<reference key="2">
    <citation type="submission" date="2011-10" db="EMBL/GenBank/DDBJ databases">
        <title>The genome and transcriptome sequence of Clonorchis sinensis provide insights into the carcinogenic liver fluke.</title>
        <authorList>
            <person name="Wang X."/>
            <person name="Huang Y."/>
            <person name="Chen W."/>
            <person name="Liu H."/>
            <person name="Guo L."/>
            <person name="Chen Y."/>
            <person name="Luo F."/>
            <person name="Zhou W."/>
            <person name="Sun J."/>
            <person name="Mao Q."/>
            <person name="Liang P."/>
            <person name="Zhou C."/>
            <person name="Tian Y."/>
            <person name="Men J."/>
            <person name="Lv X."/>
            <person name="Huang L."/>
            <person name="Zhou J."/>
            <person name="Hu Y."/>
            <person name="Li R."/>
            <person name="Zhang F."/>
            <person name="Lei H."/>
            <person name="Li X."/>
            <person name="Hu X."/>
            <person name="Liang C."/>
            <person name="Xu J."/>
            <person name="Wu Z."/>
            <person name="Yu X."/>
        </authorList>
    </citation>
    <scope>NUCLEOTIDE SEQUENCE</scope>
    <source>
        <strain>Henan</strain>
    </source>
</reference>
<comment type="similarity">
    <text evidence="1">Belongs to the PICALM/SNAP91 family.</text>
</comment>
<feature type="non-terminal residue" evidence="3">
    <location>
        <position position="110"/>
    </location>
</feature>
<reference evidence="3" key="1">
    <citation type="journal article" date="2011" name="Genome Biol.">
        <title>The draft genome of the carcinogenic human liver fluke Clonorchis sinensis.</title>
        <authorList>
            <person name="Wang X."/>
            <person name="Chen W."/>
            <person name="Huang Y."/>
            <person name="Sun J."/>
            <person name="Men J."/>
            <person name="Liu H."/>
            <person name="Luo F."/>
            <person name="Guo L."/>
            <person name="Lv X."/>
            <person name="Deng C."/>
            <person name="Zhou C."/>
            <person name="Fan Y."/>
            <person name="Li X."/>
            <person name="Huang L."/>
            <person name="Hu Y."/>
            <person name="Liang C."/>
            <person name="Hu X."/>
            <person name="Xu J."/>
            <person name="Yu X."/>
        </authorList>
    </citation>
    <scope>NUCLEOTIDE SEQUENCE [LARGE SCALE GENOMIC DNA]</scope>
    <source>
        <strain evidence="3">Henan</strain>
    </source>
</reference>
<dbReference type="GO" id="GO:0048268">
    <property type="term" value="P:clathrin coat assembly"/>
    <property type="evidence" value="ECO:0007669"/>
    <property type="project" value="InterPro"/>
</dbReference>
<evidence type="ECO:0000256" key="1">
    <source>
        <dbReference type="ARBA" id="ARBA00008011"/>
    </source>
</evidence>
<name>G7YAD0_CLOSI</name>
<dbReference type="InterPro" id="IPR011417">
    <property type="entry name" value="ANTH_dom"/>
</dbReference>
<gene>
    <name evidence="3" type="ORF">CLF_103775</name>
</gene>
<protein>
    <submittedName>
        <fullName evidence="3">Phosphatidylinositol-binding clathrin assembly protein LAP</fullName>
    </submittedName>
</protein>
<dbReference type="Proteomes" id="UP000008909">
    <property type="component" value="Unassembled WGS sequence"/>
</dbReference>
<dbReference type="AlphaFoldDB" id="G7YAD0"/>
<keyword evidence="4" id="KW-1185">Reference proteome</keyword>
<evidence type="ECO:0000313" key="4">
    <source>
        <dbReference type="Proteomes" id="UP000008909"/>
    </source>
</evidence>
<evidence type="ECO:0000259" key="2">
    <source>
        <dbReference type="Pfam" id="PF07651"/>
    </source>
</evidence>
<dbReference type="GO" id="GO:0008021">
    <property type="term" value="C:synaptic vesicle"/>
    <property type="evidence" value="ECO:0007669"/>
    <property type="project" value="TreeGrafter"/>
</dbReference>
<dbReference type="GO" id="GO:0072583">
    <property type="term" value="P:clathrin-dependent endocytosis"/>
    <property type="evidence" value="ECO:0007669"/>
    <property type="project" value="InterPro"/>
</dbReference>
<accession>G7YAD0</accession>
<dbReference type="GO" id="GO:0098894">
    <property type="term" value="C:extrinsic component of presynaptic endocytic zone membrane"/>
    <property type="evidence" value="ECO:0007669"/>
    <property type="project" value="TreeGrafter"/>
</dbReference>
<dbReference type="InterPro" id="IPR008942">
    <property type="entry name" value="ENTH_VHS"/>
</dbReference>
<dbReference type="Gene3D" id="1.25.40.90">
    <property type="match status" value="1"/>
</dbReference>
<sequence length="110" mass="12689">MQYGHERFSQFIASNNCHFYLPSLSDRNTFQVRRRTSIRQVSSHGIAAFVRPYAKYLDEKASSYREVAFDLCRMKLGKEDGGIRTMPQAKLLKTLPVIEKQLDALLAFDV</sequence>
<dbReference type="InterPro" id="IPR014712">
    <property type="entry name" value="ANTH_dom_sf"/>
</dbReference>
<dbReference type="GO" id="GO:0005545">
    <property type="term" value="F:1-phosphatidylinositol binding"/>
    <property type="evidence" value="ECO:0007669"/>
    <property type="project" value="InterPro"/>
</dbReference>
<dbReference type="Pfam" id="PF07651">
    <property type="entry name" value="ANTH"/>
    <property type="match status" value="1"/>
</dbReference>
<dbReference type="PANTHER" id="PTHR22951">
    <property type="entry name" value="CLATHRIN ASSEMBLY PROTEIN"/>
    <property type="match status" value="1"/>
</dbReference>
<dbReference type="EMBL" id="DF142995">
    <property type="protein sequence ID" value="GAA49914.1"/>
    <property type="molecule type" value="Genomic_DNA"/>
</dbReference>
<dbReference type="GO" id="GO:0030136">
    <property type="term" value="C:clathrin-coated vesicle"/>
    <property type="evidence" value="ECO:0007669"/>
    <property type="project" value="InterPro"/>
</dbReference>
<feature type="domain" description="AP180 N-terminal homology (ANTH)" evidence="2">
    <location>
        <begin position="31"/>
        <end position="109"/>
    </location>
</feature>
<proteinExistence type="inferred from homology"/>
<dbReference type="GO" id="GO:0032050">
    <property type="term" value="F:clathrin heavy chain binding"/>
    <property type="evidence" value="ECO:0007669"/>
    <property type="project" value="TreeGrafter"/>
</dbReference>
<dbReference type="GO" id="GO:0005546">
    <property type="term" value="F:phosphatidylinositol-4,5-bisphosphate binding"/>
    <property type="evidence" value="ECO:0007669"/>
    <property type="project" value="TreeGrafter"/>
</dbReference>
<dbReference type="InterPro" id="IPR045192">
    <property type="entry name" value="AP180-like"/>
</dbReference>
<organism evidence="3 4">
    <name type="scientific">Clonorchis sinensis</name>
    <name type="common">Chinese liver fluke</name>
    <dbReference type="NCBI Taxonomy" id="79923"/>
    <lineage>
        <taxon>Eukaryota</taxon>
        <taxon>Metazoa</taxon>
        <taxon>Spiralia</taxon>
        <taxon>Lophotrochozoa</taxon>
        <taxon>Platyhelminthes</taxon>
        <taxon>Trematoda</taxon>
        <taxon>Digenea</taxon>
        <taxon>Opisthorchiida</taxon>
        <taxon>Opisthorchiata</taxon>
        <taxon>Opisthorchiidae</taxon>
        <taxon>Clonorchis</taxon>
    </lineage>
</organism>
<dbReference type="PANTHER" id="PTHR22951:SF5">
    <property type="entry name" value="PHOSPHATIDYLINOSITOL-BINDING CLATHRIN ASSEMBLY PROTEIN LAP"/>
    <property type="match status" value="1"/>
</dbReference>
<dbReference type="GO" id="GO:0016185">
    <property type="term" value="P:synaptic vesicle budding from presynaptic endocytic zone membrane"/>
    <property type="evidence" value="ECO:0007669"/>
    <property type="project" value="TreeGrafter"/>
</dbReference>